<comment type="caution">
    <text evidence="1">The sequence shown here is derived from an EMBL/GenBank/DDBJ whole genome shotgun (WGS) entry which is preliminary data.</text>
</comment>
<sequence length="106" mass="12131">MKFVDQEDYSENVSWNIDIEFWAVSYIDTAHVLPGLIMSEITGTILPQRIRQKTTTGQKVYEIESGGVKYYIIAGGVLVGENKWENEDRIFNYSMNLKHDNILAIG</sequence>
<reference evidence="1 2" key="1">
    <citation type="submission" date="2018-06" db="EMBL/GenBank/DDBJ databases">
        <title>Mucibacter soli gen. nov., sp. nov., a new member of the family Chitinophagaceae producing mucin.</title>
        <authorList>
            <person name="Kim M.-K."/>
            <person name="Park S."/>
            <person name="Kim T.-S."/>
            <person name="Joung Y."/>
            <person name="Han J.-H."/>
            <person name="Kim S.B."/>
        </authorList>
    </citation>
    <scope>NUCLEOTIDE SEQUENCE [LARGE SCALE GENOMIC DNA]</scope>
    <source>
        <strain evidence="1 2">R1-15</strain>
    </source>
</reference>
<evidence type="ECO:0000313" key="1">
    <source>
        <dbReference type="EMBL" id="PZF74814.1"/>
    </source>
</evidence>
<evidence type="ECO:0000313" key="2">
    <source>
        <dbReference type="Proteomes" id="UP000248745"/>
    </source>
</evidence>
<proteinExistence type="predicted"/>
<gene>
    <name evidence="1" type="ORF">DN068_01045</name>
</gene>
<name>A0A2W2B3E7_9BACT</name>
<organism evidence="1 2">
    <name type="scientific">Taibaiella soli</name>
    <dbReference type="NCBI Taxonomy" id="1649169"/>
    <lineage>
        <taxon>Bacteria</taxon>
        <taxon>Pseudomonadati</taxon>
        <taxon>Bacteroidota</taxon>
        <taxon>Chitinophagia</taxon>
        <taxon>Chitinophagales</taxon>
        <taxon>Chitinophagaceae</taxon>
        <taxon>Taibaiella</taxon>
    </lineage>
</organism>
<dbReference type="EMBL" id="QKTW01000002">
    <property type="protein sequence ID" value="PZF74814.1"/>
    <property type="molecule type" value="Genomic_DNA"/>
</dbReference>
<dbReference type="AlphaFoldDB" id="A0A2W2B3E7"/>
<keyword evidence="2" id="KW-1185">Reference proteome</keyword>
<accession>A0A2W2B3E7</accession>
<dbReference type="Proteomes" id="UP000248745">
    <property type="component" value="Unassembled WGS sequence"/>
</dbReference>
<protein>
    <submittedName>
        <fullName evidence="1">Uncharacterized protein</fullName>
    </submittedName>
</protein>